<dbReference type="GO" id="GO:0006012">
    <property type="term" value="P:galactose metabolic process"/>
    <property type="evidence" value="ECO:0007669"/>
    <property type="project" value="InterPro"/>
</dbReference>
<dbReference type="PIRSF" id="PIRSF000530">
    <property type="entry name" value="Galactokinase"/>
    <property type="match status" value="1"/>
</dbReference>
<evidence type="ECO:0000259" key="6">
    <source>
        <dbReference type="Pfam" id="PF00288"/>
    </source>
</evidence>
<reference evidence="9 10" key="1">
    <citation type="submission" date="2020-11" db="EMBL/GenBank/DDBJ databases">
        <authorList>
            <person name="Wallbank WR R."/>
            <person name="Pardo Diaz C."/>
            <person name="Kozak K."/>
            <person name="Martin S."/>
            <person name="Jiggins C."/>
            <person name="Moest M."/>
            <person name="Warren A I."/>
            <person name="Generalovic N T."/>
            <person name="Byers J.R.P. K."/>
            <person name="Montejo-Kovacevich G."/>
            <person name="Yen C E."/>
        </authorList>
    </citation>
    <scope>NUCLEOTIDE SEQUENCE [LARGE SCALE GENOMIC DNA]</scope>
</reference>
<evidence type="ECO:0000256" key="5">
    <source>
        <dbReference type="ARBA" id="ARBA00022840"/>
    </source>
</evidence>
<dbReference type="InterPro" id="IPR000705">
    <property type="entry name" value="Galactokinase"/>
</dbReference>
<feature type="domain" description="Galactokinase N-terminal" evidence="8">
    <location>
        <begin position="57"/>
        <end position="105"/>
    </location>
</feature>
<dbReference type="PROSITE" id="PS00627">
    <property type="entry name" value="GHMP_KINASES_ATP"/>
    <property type="match status" value="1"/>
</dbReference>
<evidence type="ECO:0000256" key="3">
    <source>
        <dbReference type="ARBA" id="ARBA00022741"/>
    </source>
</evidence>
<dbReference type="SUPFAM" id="SSF55060">
    <property type="entry name" value="GHMP Kinase, C-terminal domain"/>
    <property type="match status" value="1"/>
</dbReference>
<dbReference type="GO" id="GO:0005829">
    <property type="term" value="C:cytosol"/>
    <property type="evidence" value="ECO:0007669"/>
    <property type="project" value="TreeGrafter"/>
</dbReference>
<dbReference type="Pfam" id="PF00288">
    <property type="entry name" value="GHMP_kinases_N"/>
    <property type="match status" value="1"/>
</dbReference>
<dbReference type="Gene3D" id="3.30.70.3170">
    <property type="match status" value="1"/>
</dbReference>
<dbReference type="PROSITE" id="PS00106">
    <property type="entry name" value="GALACTOKINASE"/>
    <property type="match status" value="1"/>
</dbReference>
<dbReference type="InterPro" id="IPR020568">
    <property type="entry name" value="Ribosomal_Su5_D2-typ_SF"/>
</dbReference>
<dbReference type="InterPro" id="IPR014721">
    <property type="entry name" value="Ribsml_uS5_D2-typ_fold_subgr"/>
</dbReference>
<dbReference type="NCBIfam" id="TIGR00131">
    <property type="entry name" value="gal_kin"/>
    <property type="match status" value="1"/>
</dbReference>
<evidence type="ECO:0008006" key="11">
    <source>
        <dbReference type="Google" id="ProtNLM"/>
    </source>
</evidence>
<keyword evidence="5" id="KW-0067">ATP-binding</keyword>
<proteinExistence type="inferred from homology"/>
<dbReference type="PRINTS" id="PR00473">
    <property type="entry name" value="GALCTOKINASE"/>
</dbReference>
<gene>
    <name evidence="9" type="ORF">HERILL_LOCUS6041</name>
</gene>
<dbReference type="InterPro" id="IPR019539">
    <property type="entry name" value="GalKase_N"/>
</dbReference>
<dbReference type="Pfam" id="PF10509">
    <property type="entry name" value="GalKase_gal_bdg"/>
    <property type="match status" value="1"/>
</dbReference>
<dbReference type="InterPro" id="IPR036554">
    <property type="entry name" value="GHMP_kinase_C_sf"/>
</dbReference>
<dbReference type="InterPro" id="IPR013750">
    <property type="entry name" value="GHMP_kinase_C_dom"/>
</dbReference>
<dbReference type="InterPro" id="IPR019741">
    <property type="entry name" value="Galactokinase_CS"/>
</dbReference>
<dbReference type="Proteomes" id="UP000594454">
    <property type="component" value="Chromosome 2"/>
</dbReference>
<dbReference type="Gene3D" id="3.30.230.10">
    <property type="match status" value="1"/>
</dbReference>
<dbReference type="InterPro" id="IPR006203">
    <property type="entry name" value="GHMP_knse_ATP-bd_CS"/>
</dbReference>
<keyword evidence="4" id="KW-0418">Kinase</keyword>
<keyword evidence="10" id="KW-1185">Reference proteome</keyword>
<evidence type="ECO:0000256" key="4">
    <source>
        <dbReference type="ARBA" id="ARBA00022777"/>
    </source>
</evidence>
<dbReference type="GO" id="GO:0004335">
    <property type="term" value="F:galactokinase activity"/>
    <property type="evidence" value="ECO:0007669"/>
    <property type="project" value="InterPro"/>
</dbReference>
<organism evidence="9 10">
    <name type="scientific">Hermetia illucens</name>
    <name type="common">Black soldier fly</name>
    <dbReference type="NCBI Taxonomy" id="343691"/>
    <lineage>
        <taxon>Eukaryota</taxon>
        <taxon>Metazoa</taxon>
        <taxon>Ecdysozoa</taxon>
        <taxon>Arthropoda</taxon>
        <taxon>Hexapoda</taxon>
        <taxon>Insecta</taxon>
        <taxon>Pterygota</taxon>
        <taxon>Neoptera</taxon>
        <taxon>Endopterygota</taxon>
        <taxon>Diptera</taxon>
        <taxon>Brachycera</taxon>
        <taxon>Stratiomyomorpha</taxon>
        <taxon>Stratiomyidae</taxon>
        <taxon>Hermetiinae</taxon>
        <taxon>Hermetia</taxon>
    </lineage>
</organism>
<evidence type="ECO:0000256" key="2">
    <source>
        <dbReference type="ARBA" id="ARBA00022679"/>
    </source>
</evidence>
<dbReference type="InterPro" id="IPR006206">
    <property type="entry name" value="Mevalonate/galactokinase"/>
</dbReference>
<accession>A0A7R8YSW7</accession>
<dbReference type="Gene3D" id="1.20.1440.340">
    <property type="match status" value="1"/>
</dbReference>
<dbReference type="EMBL" id="LR899010">
    <property type="protein sequence ID" value="CAD7083055.1"/>
    <property type="molecule type" value="Genomic_DNA"/>
</dbReference>
<feature type="domain" description="GHMP kinase N-terminal" evidence="6">
    <location>
        <begin position="145"/>
        <end position="233"/>
    </location>
</feature>
<evidence type="ECO:0000256" key="1">
    <source>
        <dbReference type="ARBA" id="ARBA00006566"/>
    </source>
</evidence>
<protein>
    <recommendedName>
        <fullName evidence="11">Galactokinase</fullName>
    </recommendedName>
</protein>
<comment type="similarity">
    <text evidence="1">Belongs to the GHMP kinase family. GalK subfamily.</text>
</comment>
<evidence type="ECO:0000313" key="9">
    <source>
        <dbReference type="EMBL" id="CAD7083055.1"/>
    </source>
</evidence>
<evidence type="ECO:0000259" key="7">
    <source>
        <dbReference type="Pfam" id="PF08544"/>
    </source>
</evidence>
<dbReference type="FunCoup" id="A0A7R8YSW7">
    <property type="interactions" value="1610"/>
</dbReference>
<dbReference type="InParanoid" id="A0A7R8YSW7"/>
<evidence type="ECO:0000259" key="8">
    <source>
        <dbReference type="Pfam" id="PF10509"/>
    </source>
</evidence>
<evidence type="ECO:0000313" key="10">
    <source>
        <dbReference type="Proteomes" id="UP000594454"/>
    </source>
</evidence>
<feature type="domain" description="GHMP kinase C-terminal" evidence="7">
    <location>
        <begin position="395"/>
        <end position="466"/>
    </location>
</feature>
<dbReference type="PRINTS" id="PR00959">
    <property type="entry name" value="MEVGALKINASE"/>
</dbReference>
<dbReference type="GO" id="GO:0005524">
    <property type="term" value="F:ATP binding"/>
    <property type="evidence" value="ECO:0007669"/>
    <property type="project" value="UniProtKB-KW"/>
</dbReference>
<dbReference type="PANTHER" id="PTHR10457">
    <property type="entry name" value="MEVALONATE KINASE/GALACTOKINASE"/>
    <property type="match status" value="1"/>
</dbReference>
<sequence>MTSTDLVLEERSHHRFATTASMNRTENGDHAAGLVAVSDLDVATCSKDERLRELHAFFVQQYEVEPKFFVKVPGRVNIIGEHVDYCGYPVLPMATRQCILLAVAPATDDYLYLKNVNSEKYENFKCEINAFDIQIPTSGGPRWYNYFLCGVRGVQDHLGNNIPTPGMFVAVSGNIPPASGLSSSSALVSAAVLASAHIQGLPLSAQLLATIAAQCELYIGTQGGGMDQAIAFLAKQGCAQFIQFHPKLSAQPVKLPNNAIFVVANSLAEMNKAATSDFNERVVECRISCRWLAKRMHLNNWRDIIRFATLQTTLQCTLEDLEEIAIRELSKAFYTREDILKEFGMNDEEFSKTILTANTQHMQRFKLRQRTLHVLQESLRVSKFRALSESEDCKLESLSELLMQSHESLRSLYECSHPNLDRLVEESKRFGIKARLTGAGWGGCIVSLCDSVDSCNAYIKELKEKYYKDLPQAKGRNFDELIFATSPQGGAEILTNKY</sequence>
<keyword evidence="2" id="KW-0808">Transferase</keyword>
<dbReference type="Pfam" id="PF08544">
    <property type="entry name" value="GHMP_kinases_C"/>
    <property type="match status" value="1"/>
</dbReference>
<dbReference type="SUPFAM" id="SSF54211">
    <property type="entry name" value="Ribosomal protein S5 domain 2-like"/>
    <property type="match status" value="1"/>
</dbReference>
<dbReference type="AlphaFoldDB" id="A0A7R8YSW7"/>
<keyword evidence="3" id="KW-0547">Nucleotide-binding</keyword>
<dbReference type="PANTHER" id="PTHR10457:SF7">
    <property type="entry name" value="GALACTOKINASE-RELATED"/>
    <property type="match status" value="1"/>
</dbReference>
<dbReference type="OrthoDB" id="187738at2759"/>
<dbReference type="InterPro" id="IPR006204">
    <property type="entry name" value="GHMP_kinase_N_dom"/>
</dbReference>
<name>A0A7R8YSW7_HERIL</name>